<reference evidence="2 3" key="1">
    <citation type="submission" date="2020-06" db="EMBL/GenBank/DDBJ databases">
        <authorList>
            <person name="Li R."/>
            <person name="Bekaert M."/>
        </authorList>
    </citation>
    <scope>NUCLEOTIDE SEQUENCE [LARGE SCALE GENOMIC DNA]</scope>
    <source>
        <strain evidence="3">wild</strain>
    </source>
</reference>
<keyword evidence="1" id="KW-0812">Transmembrane</keyword>
<dbReference type="EMBL" id="CACVKT020004451">
    <property type="protein sequence ID" value="CAC5390110.1"/>
    <property type="molecule type" value="Genomic_DNA"/>
</dbReference>
<keyword evidence="1" id="KW-0472">Membrane</keyword>
<evidence type="ECO:0000313" key="3">
    <source>
        <dbReference type="Proteomes" id="UP000507470"/>
    </source>
</evidence>
<name>A0A6J8C4W8_MYTCO</name>
<protein>
    <submittedName>
        <fullName evidence="2">Uncharacterized protein</fullName>
    </submittedName>
</protein>
<evidence type="ECO:0000313" key="2">
    <source>
        <dbReference type="EMBL" id="CAC5390110.1"/>
    </source>
</evidence>
<dbReference type="Proteomes" id="UP000507470">
    <property type="component" value="Unassembled WGS sequence"/>
</dbReference>
<dbReference type="SUPFAM" id="SSF48452">
    <property type="entry name" value="TPR-like"/>
    <property type="match status" value="1"/>
</dbReference>
<keyword evidence="1" id="KW-1133">Transmembrane helix</keyword>
<sequence length="231" mass="26748">MECIPSNKQQYFHYKRSLSHLLIGINSDAISGWLLLATFLYSHTKYQKAFIFTDHVMSKLTDKTIPALVDTSHDPVVFTQIQEYQMELMKQEKITSIVKNLTILDICIDSNALAVLPELKQDAKDPFTVFPCIPMAYFIRFLCYYRLNDFKSCIGTFTELLQKNIITQFQCTVYRDLSSVNVLDLLYTPYFLGISSQMIGDNDFAKQCYELTATMDIYNLTRSRSRLSELI</sequence>
<dbReference type="InterPro" id="IPR011990">
    <property type="entry name" value="TPR-like_helical_dom_sf"/>
</dbReference>
<evidence type="ECO:0000256" key="1">
    <source>
        <dbReference type="SAM" id="Phobius"/>
    </source>
</evidence>
<keyword evidence="3" id="KW-1185">Reference proteome</keyword>
<organism evidence="2 3">
    <name type="scientific">Mytilus coruscus</name>
    <name type="common">Sea mussel</name>
    <dbReference type="NCBI Taxonomy" id="42192"/>
    <lineage>
        <taxon>Eukaryota</taxon>
        <taxon>Metazoa</taxon>
        <taxon>Spiralia</taxon>
        <taxon>Lophotrochozoa</taxon>
        <taxon>Mollusca</taxon>
        <taxon>Bivalvia</taxon>
        <taxon>Autobranchia</taxon>
        <taxon>Pteriomorphia</taxon>
        <taxon>Mytilida</taxon>
        <taxon>Mytiloidea</taxon>
        <taxon>Mytilidae</taxon>
        <taxon>Mytilinae</taxon>
        <taxon>Mytilus</taxon>
    </lineage>
</organism>
<proteinExistence type="predicted"/>
<feature type="transmembrane region" description="Helical" evidence="1">
    <location>
        <begin position="21"/>
        <end position="41"/>
    </location>
</feature>
<dbReference type="AlphaFoldDB" id="A0A6J8C4W8"/>
<gene>
    <name evidence="2" type="ORF">MCOR_25230</name>
</gene>
<accession>A0A6J8C4W8</accession>